<sequence length="155" mass="17331">MTNTIGVLFVCLGNICRSPMAEAVFAHIVKERGLAERFHIDSAGTASYHVGGLPDERSVACCNRHGVPVKHRARQVVAEDFNNFDYVLCMDKQNLRNLERIRPKGAHATLKLFGEYDPEGQRIIEDPYYGGDDGFETNFQQVTRCSHALLASLSF</sequence>
<dbReference type="PANTHER" id="PTHR11717">
    <property type="entry name" value="LOW MOLECULAR WEIGHT PROTEIN TYROSINE PHOSPHATASE"/>
    <property type="match status" value="1"/>
</dbReference>
<reference evidence="10" key="1">
    <citation type="journal article" date="2018" name="Nat. Microbiol.">
        <title>Leveraging single-cell genomics to expand the fungal tree of life.</title>
        <authorList>
            <person name="Ahrendt S.R."/>
            <person name="Quandt C.A."/>
            <person name="Ciobanu D."/>
            <person name="Clum A."/>
            <person name="Salamov A."/>
            <person name="Andreopoulos B."/>
            <person name="Cheng J.F."/>
            <person name="Woyke T."/>
            <person name="Pelin A."/>
            <person name="Henrissat B."/>
            <person name="Reynolds N.K."/>
            <person name="Benny G.L."/>
            <person name="Smith M.E."/>
            <person name="James T.Y."/>
            <person name="Grigoriev I.V."/>
        </authorList>
    </citation>
    <scope>NUCLEOTIDE SEQUENCE [LARGE SCALE GENOMIC DNA]</scope>
    <source>
        <strain evidence="10">RSA 1356</strain>
    </source>
</reference>
<name>A0A4P9XMY4_9FUNG</name>
<evidence type="ECO:0000313" key="10">
    <source>
        <dbReference type="Proteomes" id="UP000271241"/>
    </source>
</evidence>
<dbReference type="InterPro" id="IPR036196">
    <property type="entry name" value="Ptyr_pPase_sf"/>
</dbReference>
<evidence type="ECO:0000256" key="3">
    <source>
        <dbReference type="ARBA" id="ARBA00022490"/>
    </source>
</evidence>
<keyword evidence="10" id="KW-1185">Reference proteome</keyword>
<evidence type="ECO:0000256" key="1">
    <source>
        <dbReference type="ARBA" id="ARBA00004496"/>
    </source>
</evidence>
<feature type="domain" description="Phosphotyrosine protein phosphatase I" evidence="8">
    <location>
        <begin position="5"/>
        <end position="152"/>
    </location>
</feature>
<dbReference type="InterPro" id="IPR017867">
    <property type="entry name" value="Tyr_phospatase_low_mol_wt"/>
</dbReference>
<dbReference type="CDD" id="cd16343">
    <property type="entry name" value="LMWPTP"/>
    <property type="match status" value="1"/>
</dbReference>
<evidence type="ECO:0000313" key="9">
    <source>
        <dbReference type="EMBL" id="RKP07266.1"/>
    </source>
</evidence>
<keyword evidence="3" id="KW-0963">Cytoplasm</keyword>
<proteinExistence type="inferred from homology"/>
<dbReference type="Gene3D" id="3.40.50.2300">
    <property type="match status" value="1"/>
</dbReference>
<evidence type="ECO:0000256" key="6">
    <source>
        <dbReference type="ARBA" id="ARBA00051722"/>
    </source>
</evidence>
<dbReference type="Proteomes" id="UP000271241">
    <property type="component" value="Unassembled WGS sequence"/>
</dbReference>
<dbReference type="PANTHER" id="PTHR11717:SF7">
    <property type="entry name" value="LOW MOLECULAR WEIGHT PHOSPHOTYROSINE PROTEIN PHOSPHATASE"/>
    <property type="match status" value="1"/>
</dbReference>
<keyword evidence="5" id="KW-0904">Protein phosphatase</keyword>
<evidence type="ECO:0000256" key="2">
    <source>
        <dbReference type="ARBA" id="ARBA00011063"/>
    </source>
</evidence>
<accession>A0A4P9XMY4</accession>
<dbReference type="Pfam" id="PF01451">
    <property type="entry name" value="LMWPc"/>
    <property type="match status" value="1"/>
</dbReference>
<evidence type="ECO:0000256" key="7">
    <source>
        <dbReference type="PIRSR" id="PIRSR617867-1"/>
    </source>
</evidence>
<dbReference type="InterPro" id="IPR023485">
    <property type="entry name" value="Ptyr_pPase"/>
</dbReference>
<evidence type="ECO:0000256" key="4">
    <source>
        <dbReference type="ARBA" id="ARBA00022801"/>
    </source>
</evidence>
<dbReference type="OrthoDB" id="3388at2759"/>
<dbReference type="SMART" id="SM00226">
    <property type="entry name" value="LMWPc"/>
    <property type="match status" value="1"/>
</dbReference>
<dbReference type="SUPFAM" id="SSF52788">
    <property type="entry name" value="Phosphotyrosine protein phosphatases I"/>
    <property type="match status" value="1"/>
</dbReference>
<dbReference type="InterPro" id="IPR002115">
    <property type="entry name" value="Tyr_Pase_low_mol_wt_mml"/>
</dbReference>
<dbReference type="FunFam" id="3.40.50.2300:FF:000105">
    <property type="entry name" value="Low molecular weight phosphotyrosine protein"/>
    <property type="match status" value="1"/>
</dbReference>
<protein>
    <submittedName>
        <fullName evidence="9">Protein-tyrosine phosphatase</fullName>
    </submittedName>
</protein>
<keyword evidence="4" id="KW-0378">Hydrolase</keyword>
<comment type="catalytic activity">
    <reaction evidence="6">
        <text>O-phospho-L-tyrosyl-[protein] + H2O = L-tyrosyl-[protein] + phosphate</text>
        <dbReference type="Rhea" id="RHEA:10684"/>
        <dbReference type="Rhea" id="RHEA-COMP:10136"/>
        <dbReference type="Rhea" id="RHEA-COMP:20101"/>
        <dbReference type="ChEBI" id="CHEBI:15377"/>
        <dbReference type="ChEBI" id="CHEBI:43474"/>
        <dbReference type="ChEBI" id="CHEBI:46858"/>
        <dbReference type="ChEBI" id="CHEBI:61978"/>
        <dbReference type="EC" id="3.1.3.48"/>
    </reaction>
</comment>
<dbReference type="GO" id="GO:0004726">
    <property type="term" value="F:non-membrane spanning protein tyrosine phosphatase activity"/>
    <property type="evidence" value="ECO:0007669"/>
    <property type="project" value="InterPro"/>
</dbReference>
<comment type="similarity">
    <text evidence="2">Belongs to the low molecular weight phosphotyrosine protein phosphatase family.</text>
</comment>
<feature type="active site" evidence="7">
    <location>
        <position position="17"/>
    </location>
</feature>
<dbReference type="GO" id="GO:0003993">
    <property type="term" value="F:acid phosphatase activity"/>
    <property type="evidence" value="ECO:0007669"/>
    <property type="project" value="InterPro"/>
</dbReference>
<evidence type="ECO:0000256" key="5">
    <source>
        <dbReference type="ARBA" id="ARBA00022912"/>
    </source>
</evidence>
<dbReference type="STRING" id="78915.A0A4P9XMY4"/>
<comment type="subcellular location">
    <subcellularLocation>
        <location evidence="1">Cytoplasm</location>
    </subcellularLocation>
</comment>
<dbReference type="GO" id="GO:0005737">
    <property type="term" value="C:cytoplasm"/>
    <property type="evidence" value="ECO:0007669"/>
    <property type="project" value="UniProtKB-SubCell"/>
</dbReference>
<organism evidence="9 10">
    <name type="scientific">Thamnocephalis sphaerospora</name>
    <dbReference type="NCBI Taxonomy" id="78915"/>
    <lineage>
        <taxon>Eukaryota</taxon>
        <taxon>Fungi</taxon>
        <taxon>Fungi incertae sedis</taxon>
        <taxon>Zoopagomycota</taxon>
        <taxon>Zoopagomycotina</taxon>
        <taxon>Zoopagomycetes</taxon>
        <taxon>Zoopagales</taxon>
        <taxon>Sigmoideomycetaceae</taxon>
        <taxon>Thamnocephalis</taxon>
    </lineage>
</organism>
<dbReference type="AlphaFoldDB" id="A0A4P9XMY4"/>
<dbReference type="InterPro" id="IPR050438">
    <property type="entry name" value="LMW_PTPase"/>
</dbReference>
<feature type="active site" description="Proton donor" evidence="7">
    <location>
        <position position="126"/>
    </location>
</feature>
<dbReference type="PRINTS" id="PR00720">
    <property type="entry name" value="MAMMALPTPASE"/>
</dbReference>
<feature type="active site" description="Nucleophile" evidence="7">
    <location>
        <position position="11"/>
    </location>
</feature>
<evidence type="ECO:0000259" key="8">
    <source>
        <dbReference type="SMART" id="SM00226"/>
    </source>
</evidence>
<dbReference type="PRINTS" id="PR00719">
    <property type="entry name" value="LMWPTPASE"/>
</dbReference>
<dbReference type="EMBL" id="KZ992743">
    <property type="protein sequence ID" value="RKP07266.1"/>
    <property type="molecule type" value="Genomic_DNA"/>
</dbReference>
<gene>
    <name evidence="9" type="ORF">THASP1DRAFT_34947</name>
</gene>